<dbReference type="Proteomes" id="UP001358614">
    <property type="component" value="Chromosome 1"/>
</dbReference>
<dbReference type="PANTHER" id="PTHR28630:SF3">
    <property type="entry name" value="PEROXIREDOXIN-LIKE 2C"/>
    <property type="match status" value="1"/>
</dbReference>
<feature type="region of interest" description="Disordered" evidence="1">
    <location>
        <begin position="214"/>
        <end position="240"/>
    </location>
</feature>
<feature type="compositionally biased region" description="Low complexity" evidence="1">
    <location>
        <begin position="218"/>
        <end position="234"/>
    </location>
</feature>
<feature type="region of interest" description="Disordered" evidence="1">
    <location>
        <begin position="127"/>
        <end position="197"/>
    </location>
</feature>
<evidence type="ECO:0008006" key="4">
    <source>
        <dbReference type="Google" id="ProtNLM"/>
    </source>
</evidence>
<reference evidence="2 3" key="1">
    <citation type="submission" date="2024-01" db="EMBL/GenBank/DDBJ databases">
        <title>Comparative genomics of Cryptococcus and Kwoniella reveals pathogenesis evolution and contrasting modes of karyotype evolution via chromosome fusion or intercentromeric recombination.</title>
        <authorList>
            <person name="Coelho M.A."/>
            <person name="David-Palma M."/>
            <person name="Shea T."/>
            <person name="Bowers K."/>
            <person name="McGinley-Smith S."/>
            <person name="Mohammad A.W."/>
            <person name="Gnirke A."/>
            <person name="Yurkov A.M."/>
            <person name="Nowrousian M."/>
            <person name="Sun S."/>
            <person name="Cuomo C.A."/>
            <person name="Heitman J."/>
        </authorList>
    </citation>
    <scope>NUCLEOTIDE SEQUENCE [LARGE SCALE GENOMIC DNA]</scope>
    <source>
        <strain evidence="2 3">PYCC6329</strain>
    </source>
</reference>
<feature type="compositionally biased region" description="Polar residues" evidence="1">
    <location>
        <begin position="66"/>
        <end position="75"/>
    </location>
</feature>
<name>A0AAX4KBB1_9TREE</name>
<dbReference type="AlphaFoldDB" id="A0AAX4KBB1"/>
<evidence type="ECO:0000313" key="2">
    <source>
        <dbReference type="EMBL" id="WWD02753.1"/>
    </source>
</evidence>
<dbReference type="Pfam" id="PF13911">
    <property type="entry name" value="AhpC-TSA_2"/>
    <property type="match status" value="1"/>
</dbReference>
<dbReference type="Gene3D" id="3.40.30.10">
    <property type="entry name" value="Glutaredoxin"/>
    <property type="match status" value="1"/>
</dbReference>
<feature type="region of interest" description="Disordered" evidence="1">
    <location>
        <begin position="102"/>
        <end position="121"/>
    </location>
</feature>
<feature type="compositionally biased region" description="Low complexity" evidence="1">
    <location>
        <begin position="168"/>
        <end position="197"/>
    </location>
</feature>
<dbReference type="GeneID" id="91099599"/>
<feature type="compositionally biased region" description="Polar residues" evidence="1">
    <location>
        <begin position="11"/>
        <end position="44"/>
    </location>
</feature>
<protein>
    <recommendedName>
        <fullName evidence="4">Thioredoxin domain-containing protein</fullName>
    </recommendedName>
</protein>
<feature type="compositionally biased region" description="Low complexity" evidence="1">
    <location>
        <begin position="1"/>
        <end position="10"/>
    </location>
</feature>
<feature type="region of interest" description="Disordered" evidence="1">
    <location>
        <begin position="264"/>
        <end position="287"/>
    </location>
</feature>
<evidence type="ECO:0000313" key="3">
    <source>
        <dbReference type="Proteomes" id="UP001358614"/>
    </source>
</evidence>
<dbReference type="SUPFAM" id="SSF52833">
    <property type="entry name" value="Thioredoxin-like"/>
    <property type="match status" value="1"/>
</dbReference>
<proteinExistence type="predicted"/>
<evidence type="ECO:0000256" key="1">
    <source>
        <dbReference type="SAM" id="MobiDB-lite"/>
    </source>
</evidence>
<gene>
    <name evidence="2" type="ORF">V865_000795</name>
</gene>
<sequence length="592" mass="65468">MASYSYSSSSIPRSQSLTHPPSPLQLASTPVRSQSVSTGNSGSVKSERRLSRKLPPAWTESLENLARTSPPTSTRSIDILSISISPMSKTSQLPIPELEDSVTTQIGGNGDSSKSQPQTRPYVLDVDTPQLPMIGRSTSSFSSGSPSAMANNHDSSTSTKTINPTSISMTNQHTHSSSSSSSSQSSNMGFLKSSSSSRSDILLTPQYLTSKLRDRGSIDSTDTTTSYATGSGSSCRRRRDGCGSASCETWSLFDEIKFEDSLSTKSKTTSKKSEKKPKETSKEKKERINQEKLLFDEDRLPTQKMLFEASLMEVVDDRGKKVRFGDLVRNRKTIVIFIRHWYCPLCAQYMNSILAEVSLDALEEANTDLIIIGNGSDKMLDGYRNKSFRCPFKMYTDPTLALYRALGLTRQTGDGGDADSKGDYLVQSAMESTVQTVKRATKMPLRNPGHFTQLGGEFIFDGTLNCLFTHRMTTTRSHKPIRDICEEAGVRLEFIHYEPGLPPPPVHRHSFLGINKQQHQQHVGSEGDDWQMERDQTINRIKALKAARRANPAIDLQDTRSRVVDHVKIVGQDMDEYEDEVVLGFSALGIAT</sequence>
<dbReference type="KEGG" id="ker:91099599"/>
<feature type="compositionally biased region" description="Basic and acidic residues" evidence="1">
    <location>
        <begin position="276"/>
        <end position="287"/>
    </location>
</feature>
<feature type="compositionally biased region" description="Polar residues" evidence="1">
    <location>
        <begin position="102"/>
        <end position="119"/>
    </location>
</feature>
<dbReference type="RefSeq" id="XP_066080720.1">
    <property type="nucleotide sequence ID" value="XM_066224623.1"/>
</dbReference>
<dbReference type="PANTHER" id="PTHR28630">
    <property type="match status" value="1"/>
</dbReference>
<keyword evidence="3" id="KW-1185">Reference proteome</keyword>
<feature type="region of interest" description="Disordered" evidence="1">
    <location>
        <begin position="1"/>
        <end position="75"/>
    </location>
</feature>
<feature type="compositionally biased region" description="Polar residues" evidence="1">
    <location>
        <begin position="148"/>
        <end position="167"/>
    </location>
</feature>
<dbReference type="EMBL" id="CP144089">
    <property type="protein sequence ID" value="WWD02753.1"/>
    <property type="molecule type" value="Genomic_DNA"/>
</dbReference>
<accession>A0AAX4KBB1</accession>
<dbReference type="InterPro" id="IPR036249">
    <property type="entry name" value="Thioredoxin-like_sf"/>
</dbReference>
<dbReference type="InterPro" id="IPR032801">
    <property type="entry name" value="PXL2A/B/C"/>
</dbReference>
<dbReference type="CDD" id="cd02970">
    <property type="entry name" value="PRX_like2"/>
    <property type="match status" value="1"/>
</dbReference>
<feature type="compositionally biased region" description="Low complexity" evidence="1">
    <location>
        <begin position="137"/>
        <end position="147"/>
    </location>
</feature>
<organism evidence="2 3">
    <name type="scientific">Kwoniella europaea PYCC6329</name>
    <dbReference type="NCBI Taxonomy" id="1423913"/>
    <lineage>
        <taxon>Eukaryota</taxon>
        <taxon>Fungi</taxon>
        <taxon>Dikarya</taxon>
        <taxon>Basidiomycota</taxon>
        <taxon>Agaricomycotina</taxon>
        <taxon>Tremellomycetes</taxon>
        <taxon>Tremellales</taxon>
        <taxon>Cryptococcaceae</taxon>
        <taxon>Kwoniella</taxon>
    </lineage>
</organism>